<dbReference type="Proteomes" id="UP000031036">
    <property type="component" value="Unassembled WGS sequence"/>
</dbReference>
<accession>A0A0B2VK42</accession>
<evidence type="ECO:0000313" key="1">
    <source>
        <dbReference type="EMBL" id="KHN81395.1"/>
    </source>
</evidence>
<name>A0A0B2VK42_TOXCA</name>
<evidence type="ECO:0000313" key="2">
    <source>
        <dbReference type="Proteomes" id="UP000031036"/>
    </source>
</evidence>
<proteinExistence type="predicted"/>
<keyword evidence="2" id="KW-1185">Reference proteome</keyword>
<protein>
    <submittedName>
        <fullName evidence="1">Uncharacterized protein</fullName>
    </submittedName>
</protein>
<dbReference type="AlphaFoldDB" id="A0A0B2VK42"/>
<comment type="caution">
    <text evidence="1">The sequence shown here is derived from an EMBL/GenBank/DDBJ whole genome shotgun (WGS) entry which is preliminary data.</text>
</comment>
<feature type="non-terminal residue" evidence="1">
    <location>
        <position position="123"/>
    </location>
</feature>
<feature type="non-terminal residue" evidence="1">
    <location>
        <position position="1"/>
    </location>
</feature>
<reference evidence="1 2" key="1">
    <citation type="submission" date="2014-11" db="EMBL/GenBank/DDBJ databases">
        <title>Genetic blueprint of the zoonotic pathogen Toxocara canis.</title>
        <authorList>
            <person name="Zhu X.-Q."/>
            <person name="Korhonen P.K."/>
            <person name="Cai H."/>
            <person name="Young N.D."/>
            <person name="Nejsum P."/>
            <person name="von Samson-Himmelstjerna G."/>
            <person name="Boag P.R."/>
            <person name="Tan P."/>
            <person name="Li Q."/>
            <person name="Min J."/>
            <person name="Yang Y."/>
            <person name="Wang X."/>
            <person name="Fang X."/>
            <person name="Hall R.S."/>
            <person name="Hofmann A."/>
            <person name="Sternberg P.W."/>
            <person name="Jex A.R."/>
            <person name="Gasser R.B."/>
        </authorList>
    </citation>
    <scope>NUCLEOTIDE SEQUENCE [LARGE SCALE GENOMIC DNA]</scope>
    <source>
        <strain evidence="1">PN_DK_2014</strain>
    </source>
</reference>
<gene>
    <name evidence="1" type="ORF">Tcan_01437</name>
</gene>
<dbReference type="EMBL" id="JPKZ01001541">
    <property type="protein sequence ID" value="KHN81395.1"/>
    <property type="molecule type" value="Genomic_DNA"/>
</dbReference>
<sequence>KRYRYRNCFACYTYPAYKSTSRVYFLTSYHPTHTQTCLPSVRQLHCLFGNDFIPIIHCSESTSLNDVVSVSLCHMPNERSFFIRPIPKTPNNNVNNQAMERLQKYDQFLTREHALGSWRHFQE</sequence>
<organism evidence="1 2">
    <name type="scientific">Toxocara canis</name>
    <name type="common">Canine roundworm</name>
    <dbReference type="NCBI Taxonomy" id="6265"/>
    <lineage>
        <taxon>Eukaryota</taxon>
        <taxon>Metazoa</taxon>
        <taxon>Ecdysozoa</taxon>
        <taxon>Nematoda</taxon>
        <taxon>Chromadorea</taxon>
        <taxon>Rhabditida</taxon>
        <taxon>Spirurina</taxon>
        <taxon>Ascaridomorpha</taxon>
        <taxon>Ascaridoidea</taxon>
        <taxon>Toxocaridae</taxon>
        <taxon>Toxocara</taxon>
    </lineage>
</organism>